<reference evidence="1 2" key="1">
    <citation type="submission" date="2021-02" db="EMBL/GenBank/DDBJ databases">
        <title>Plant Genome Project.</title>
        <authorList>
            <person name="Zhang R.-G."/>
        </authorList>
    </citation>
    <scope>NUCLEOTIDE SEQUENCE [LARGE SCALE GENOMIC DNA]</scope>
    <source>
        <tissue evidence="1">Leaves</tissue>
    </source>
</reference>
<sequence>MARIGTLVDLLLFYSLERSLFNRMVCKMGKNPHQVKRTIALWLMLEEIGYHDHLIRTIHSHDDKTIEAFFYEALRCLECIKPNNIAIEPTVFNEPINYYNREFMHKRFMHIMGTVCDKIFGERAAIEVDMSGMRPVPVMVRPIEEVSAPNYGLGPRQTNLNPEASDFYPGVQIPEDARTMFLTFSKGHPLSRHEIVNFFTSKWGEVVEDVVMEHTRRGHNPQFGRIVFTTSTVIPMVLNGHSKAKFLVNRKHLWARPYLQRHGGTGS</sequence>
<gene>
    <name evidence="1" type="ORF">JRO89_XS13G0060200</name>
</gene>
<evidence type="ECO:0000313" key="1">
    <source>
        <dbReference type="EMBL" id="KAH7549642.1"/>
    </source>
</evidence>
<dbReference type="Proteomes" id="UP000827721">
    <property type="component" value="Unassembled WGS sequence"/>
</dbReference>
<protein>
    <submittedName>
        <fullName evidence="1">Uncharacterized protein</fullName>
    </submittedName>
</protein>
<proteinExistence type="predicted"/>
<evidence type="ECO:0000313" key="2">
    <source>
        <dbReference type="Proteomes" id="UP000827721"/>
    </source>
</evidence>
<organism evidence="1 2">
    <name type="scientific">Xanthoceras sorbifolium</name>
    <dbReference type="NCBI Taxonomy" id="99658"/>
    <lineage>
        <taxon>Eukaryota</taxon>
        <taxon>Viridiplantae</taxon>
        <taxon>Streptophyta</taxon>
        <taxon>Embryophyta</taxon>
        <taxon>Tracheophyta</taxon>
        <taxon>Spermatophyta</taxon>
        <taxon>Magnoliopsida</taxon>
        <taxon>eudicotyledons</taxon>
        <taxon>Gunneridae</taxon>
        <taxon>Pentapetalae</taxon>
        <taxon>rosids</taxon>
        <taxon>malvids</taxon>
        <taxon>Sapindales</taxon>
        <taxon>Sapindaceae</taxon>
        <taxon>Xanthoceroideae</taxon>
        <taxon>Xanthoceras</taxon>
    </lineage>
</organism>
<dbReference type="PANTHER" id="PTHR33527">
    <property type="entry name" value="OS07G0274300 PROTEIN"/>
    <property type="match status" value="1"/>
</dbReference>
<accession>A0ABQ8H6U8</accession>
<name>A0ABQ8H6U8_9ROSI</name>
<dbReference type="PANTHER" id="PTHR33527:SF53">
    <property type="entry name" value="OS10G0561000 PROTEIN"/>
    <property type="match status" value="1"/>
</dbReference>
<keyword evidence="2" id="KW-1185">Reference proteome</keyword>
<comment type="caution">
    <text evidence="1">The sequence shown here is derived from an EMBL/GenBank/DDBJ whole genome shotgun (WGS) entry which is preliminary data.</text>
</comment>
<dbReference type="EMBL" id="JAFEMO010000013">
    <property type="protein sequence ID" value="KAH7549642.1"/>
    <property type="molecule type" value="Genomic_DNA"/>
</dbReference>